<gene>
    <name evidence="2" type="ORF">E7Z59_07725</name>
</gene>
<proteinExistence type="predicted"/>
<dbReference type="RefSeq" id="WP_136335747.1">
    <property type="nucleotide sequence ID" value="NZ_QXMP01000005.1"/>
</dbReference>
<comment type="caution">
    <text evidence="2">The sequence shown here is derived from an EMBL/GenBank/DDBJ whole genome shotgun (WGS) entry which is preliminary data.</text>
</comment>
<dbReference type="EMBL" id="SSMC01000002">
    <property type="protein sequence ID" value="THD67542.1"/>
    <property type="molecule type" value="Genomic_DNA"/>
</dbReference>
<accession>A0A4S3LZK0</accession>
<dbReference type="InterPro" id="IPR011256">
    <property type="entry name" value="Reg_factor_effector_dom_sf"/>
</dbReference>
<dbReference type="Pfam" id="PF06445">
    <property type="entry name" value="GyrI-like"/>
    <property type="match status" value="1"/>
</dbReference>
<dbReference type="OrthoDB" id="8560232at2"/>
<evidence type="ECO:0000313" key="3">
    <source>
        <dbReference type="Proteomes" id="UP000305939"/>
    </source>
</evidence>
<reference evidence="2 3" key="1">
    <citation type="submission" date="2019-04" db="EMBL/GenBank/DDBJ databases">
        <title>Draft genome sequence of Robertkochia marina CC-AMO-30D.</title>
        <authorList>
            <person name="Hameed A."/>
            <person name="Lin S.-Y."/>
            <person name="Shahina M."/>
            <person name="Lai W.-A."/>
            <person name="Young C.-C."/>
        </authorList>
    </citation>
    <scope>NUCLEOTIDE SEQUENCE [LARGE SCALE GENOMIC DNA]</scope>
    <source>
        <strain evidence="2 3">CC-AMO-30D</strain>
    </source>
</reference>
<dbReference type="Proteomes" id="UP000305939">
    <property type="component" value="Unassembled WGS sequence"/>
</dbReference>
<dbReference type="InterPro" id="IPR029442">
    <property type="entry name" value="GyrI-like"/>
</dbReference>
<dbReference type="SMART" id="SM00871">
    <property type="entry name" value="AraC_E_bind"/>
    <property type="match status" value="1"/>
</dbReference>
<organism evidence="2 3">
    <name type="scientific">Robertkochia marina</name>
    <dbReference type="NCBI Taxonomy" id="1227945"/>
    <lineage>
        <taxon>Bacteria</taxon>
        <taxon>Pseudomonadati</taxon>
        <taxon>Bacteroidota</taxon>
        <taxon>Flavobacteriia</taxon>
        <taxon>Flavobacteriales</taxon>
        <taxon>Flavobacteriaceae</taxon>
        <taxon>Robertkochia</taxon>
    </lineage>
</organism>
<name>A0A4S3LZK0_9FLAO</name>
<evidence type="ECO:0000259" key="1">
    <source>
        <dbReference type="SMART" id="SM00871"/>
    </source>
</evidence>
<dbReference type="Gene3D" id="3.20.80.10">
    <property type="entry name" value="Regulatory factor, effector binding domain"/>
    <property type="match status" value="1"/>
</dbReference>
<keyword evidence="3" id="KW-1185">Reference proteome</keyword>
<dbReference type="PANTHER" id="PTHR40055">
    <property type="entry name" value="TRANSCRIPTIONAL REGULATOR YGIV-RELATED"/>
    <property type="match status" value="1"/>
</dbReference>
<dbReference type="SUPFAM" id="SSF55136">
    <property type="entry name" value="Probable bacterial effector-binding domain"/>
    <property type="match status" value="1"/>
</dbReference>
<protein>
    <submittedName>
        <fullName evidence="2">AraC family transcriptional regulator</fullName>
    </submittedName>
</protein>
<dbReference type="InterPro" id="IPR010499">
    <property type="entry name" value="AraC_E-bd"/>
</dbReference>
<feature type="domain" description="AraC effector-binding" evidence="1">
    <location>
        <begin position="2"/>
        <end position="162"/>
    </location>
</feature>
<dbReference type="AlphaFoldDB" id="A0A4S3LZK0"/>
<dbReference type="PANTHER" id="PTHR40055:SF1">
    <property type="entry name" value="TRANSCRIPTIONAL REGULATOR YGIV-RELATED"/>
    <property type="match status" value="1"/>
</dbReference>
<evidence type="ECO:0000313" key="2">
    <source>
        <dbReference type="EMBL" id="THD67542.1"/>
    </source>
</evidence>
<dbReference type="InterPro" id="IPR050908">
    <property type="entry name" value="SmbC-like"/>
</dbReference>
<sequence>MTPVRLQTIAAYKMFGIRTLTTLTELDPSITWKTFMPLVKHLHPFRADENLYAIQKYTAPKDSSSIDPGQPFEFWAAVRLDENPDELPGKMEECKVDEGLYAVFIHKGSVHTIQKTMEVIMNDWLPGSGYETDDRHHLQVMAPHYKGPMHPEAEEEVWIPVRKIA</sequence>